<dbReference type="AlphaFoldDB" id="A0A5N5GQM4"/>
<organism evidence="5 6">
    <name type="scientific">Pyrus ussuriensis x Pyrus communis</name>
    <dbReference type="NCBI Taxonomy" id="2448454"/>
    <lineage>
        <taxon>Eukaryota</taxon>
        <taxon>Viridiplantae</taxon>
        <taxon>Streptophyta</taxon>
        <taxon>Embryophyta</taxon>
        <taxon>Tracheophyta</taxon>
        <taxon>Spermatophyta</taxon>
        <taxon>Magnoliopsida</taxon>
        <taxon>eudicotyledons</taxon>
        <taxon>Gunneridae</taxon>
        <taxon>Pentapetalae</taxon>
        <taxon>rosids</taxon>
        <taxon>fabids</taxon>
        <taxon>Rosales</taxon>
        <taxon>Rosaceae</taxon>
        <taxon>Amygdaloideae</taxon>
        <taxon>Maleae</taxon>
        <taxon>Pyrus</taxon>
    </lineage>
</organism>
<feature type="repeat" description="PPR" evidence="3">
    <location>
        <begin position="650"/>
        <end position="684"/>
    </location>
</feature>
<dbReference type="OrthoDB" id="185373at2759"/>
<dbReference type="InterPro" id="IPR036526">
    <property type="entry name" value="C-N_Hydrolase_sf"/>
</dbReference>
<dbReference type="InterPro" id="IPR011990">
    <property type="entry name" value="TPR-like_helical_dom_sf"/>
</dbReference>
<dbReference type="GO" id="GO:0003723">
    <property type="term" value="F:RNA binding"/>
    <property type="evidence" value="ECO:0007669"/>
    <property type="project" value="InterPro"/>
</dbReference>
<sequence>MASLWNTSNPAMADSDPFQLPSIPKFKVALCQLSVTSDKNQNLDRAGVLIKTAAEQGAKLLVLPEMWNCSYSSEDFAKFAEDFTNEDASPTLSMLSEAAYCHGITIVGGSVPERDHGRLYNTCCIIGPDGKLKAKYRKIHLFDIDVPGEISFKESDFFSAGDQTTIVDTEVGRIGVGICHDLRFPELAALYRKKGVHIICYPGAFNMSTGELFWELVQRARAVDNQLFVATCSPSRDSTGPYTIWGHSMLVEPSGEIIATAGHEETIVIAEIDYSKIQLQSSMTSKFIPSRNSFLYVSNTVKQLKQSHTLLLKAPTEPNRRYHLLAQLLQRLLQLPGDNLRYAHNLFDEIPNCRIQFLWTSLIHSNVLHDRFRQSIALYAQMHRVSVSPSGFTFSSVLNACGRVPAAFEGKQVHARLLQCGFLGNGVVQTALLHMYAKCGLVSDARDVFDSMEDKDLVAWTAMICGYSKMGLMSEARWLFDNMGQRNAVSWATMVAGYANNGDMERAKELYERMVDKNSVAWVAMIAGYGKRGNVVEAEMVFDEIQVPDASCWAAMVACYAKNGYAAEAIGMYKKMREAKVRVSEVAMVGAISACTQLGDVEIAATLAKHVEEGFCEKTIFVSNALIHMHSKCGNIEQAWREFNSMSMRDVISYSALVTALADHGKAEDALDLFSKMQKERVRPNEVTFVGLLNACSHAGLVEKGCRYFELMTQVFGIEPLKEHYACMVDLLGRAGMLEKAYNLIIDNVGVADAKIWGSLLGACKVHGNAELSEIAARQLFEIEPHDAGNYVLLASTYAETNKWDDAERVRTMMNQRGMVKSPGCSWRGSTI</sequence>
<reference evidence="5 6" key="1">
    <citation type="submission" date="2019-09" db="EMBL/GenBank/DDBJ databases">
        <authorList>
            <person name="Ou C."/>
        </authorList>
    </citation>
    <scope>NUCLEOTIDE SEQUENCE [LARGE SCALE GENOMIC DNA]</scope>
    <source>
        <strain evidence="5">S2</strain>
        <tissue evidence="5">Leaf</tissue>
    </source>
</reference>
<dbReference type="Pfam" id="PF20431">
    <property type="entry name" value="E_motif"/>
    <property type="match status" value="1"/>
</dbReference>
<evidence type="ECO:0000256" key="2">
    <source>
        <dbReference type="ARBA" id="ARBA00061659"/>
    </source>
</evidence>
<evidence type="ECO:0000313" key="6">
    <source>
        <dbReference type="Proteomes" id="UP000327157"/>
    </source>
</evidence>
<comment type="caution">
    <text evidence="5">The sequence shown here is derived from an EMBL/GenBank/DDBJ whole genome shotgun (WGS) entry which is preliminary data.</text>
</comment>
<keyword evidence="1" id="KW-0677">Repeat</keyword>
<dbReference type="InterPro" id="IPR046848">
    <property type="entry name" value="E_motif"/>
</dbReference>
<dbReference type="FunFam" id="1.25.40.10:FF:000090">
    <property type="entry name" value="Pentatricopeptide repeat-containing protein, chloroplastic"/>
    <property type="match status" value="1"/>
</dbReference>
<dbReference type="PANTHER" id="PTHR47926">
    <property type="entry name" value="PENTATRICOPEPTIDE REPEAT-CONTAINING PROTEIN"/>
    <property type="match status" value="1"/>
</dbReference>
<dbReference type="GO" id="GO:0009451">
    <property type="term" value="P:RNA modification"/>
    <property type="evidence" value="ECO:0007669"/>
    <property type="project" value="InterPro"/>
</dbReference>
<dbReference type="PROSITE" id="PS51375">
    <property type="entry name" value="PPR"/>
    <property type="match status" value="4"/>
</dbReference>
<dbReference type="CDD" id="cd07572">
    <property type="entry name" value="nit"/>
    <property type="match status" value="1"/>
</dbReference>
<dbReference type="GO" id="GO:0016811">
    <property type="term" value="F:hydrolase activity, acting on carbon-nitrogen (but not peptide) bonds, in linear amides"/>
    <property type="evidence" value="ECO:0007669"/>
    <property type="project" value="InterPro"/>
</dbReference>
<name>A0A5N5GQM4_9ROSA</name>
<gene>
    <name evidence="5" type="ORF">D8674_035370</name>
</gene>
<evidence type="ECO:0000259" key="4">
    <source>
        <dbReference type="PROSITE" id="PS50263"/>
    </source>
</evidence>
<proteinExistence type="inferred from homology"/>
<protein>
    <submittedName>
        <fullName evidence="5">Pentatricopeptide repeat-containing protein</fullName>
    </submittedName>
</protein>
<dbReference type="InterPro" id="IPR002885">
    <property type="entry name" value="PPR_rpt"/>
</dbReference>
<dbReference type="SUPFAM" id="SSF48452">
    <property type="entry name" value="TPR-like"/>
    <property type="match status" value="1"/>
</dbReference>
<dbReference type="InterPro" id="IPR046960">
    <property type="entry name" value="PPR_At4g14850-like_plant"/>
</dbReference>
<reference evidence="5 6" key="3">
    <citation type="submission" date="2019-11" db="EMBL/GenBank/DDBJ databases">
        <title>A de novo genome assembly of a pear dwarfing rootstock.</title>
        <authorList>
            <person name="Wang F."/>
            <person name="Wang J."/>
            <person name="Li S."/>
            <person name="Zhang Y."/>
            <person name="Fang M."/>
            <person name="Ma L."/>
            <person name="Zhao Y."/>
            <person name="Jiang S."/>
        </authorList>
    </citation>
    <scope>NUCLEOTIDE SEQUENCE [LARGE SCALE GENOMIC DNA]</scope>
    <source>
        <strain evidence="5">S2</strain>
        <tissue evidence="5">Leaf</tissue>
    </source>
</reference>
<feature type="repeat" description="PPR" evidence="3">
    <location>
        <begin position="549"/>
        <end position="583"/>
    </location>
</feature>
<dbReference type="InterPro" id="IPR045254">
    <property type="entry name" value="Nit1/2_C-N_Hydrolase"/>
</dbReference>
<feature type="repeat" description="PPR" evidence="3">
    <location>
        <begin position="456"/>
        <end position="486"/>
    </location>
</feature>
<dbReference type="SUPFAM" id="SSF56317">
    <property type="entry name" value="Carbon-nitrogen hydrolase"/>
    <property type="match status" value="1"/>
</dbReference>
<dbReference type="Pfam" id="PF01535">
    <property type="entry name" value="PPR"/>
    <property type="match status" value="5"/>
</dbReference>
<keyword evidence="6" id="KW-1185">Reference proteome</keyword>
<comment type="similarity">
    <text evidence="2">Belongs to the PPR family. PCMP-E subfamily.</text>
</comment>
<evidence type="ECO:0000313" key="5">
    <source>
        <dbReference type="EMBL" id="KAB2613054.1"/>
    </source>
</evidence>
<dbReference type="Pfam" id="PF13041">
    <property type="entry name" value="PPR_2"/>
    <property type="match status" value="1"/>
</dbReference>
<accession>A0A5N5GQM4</accession>
<dbReference type="FunFam" id="1.25.40.10:FF:001214">
    <property type="entry name" value="Pentatricopeptide repeat-containing protein At2g20540"/>
    <property type="match status" value="1"/>
</dbReference>
<dbReference type="Gene3D" id="1.25.40.10">
    <property type="entry name" value="Tetratricopeptide repeat domain"/>
    <property type="match status" value="4"/>
</dbReference>
<dbReference type="EMBL" id="SMOL01000458">
    <property type="protein sequence ID" value="KAB2613054.1"/>
    <property type="molecule type" value="Genomic_DNA"/>
</dbReference>
<reference evidence="6" key="2">
    <citation type="submission" date="2019-10" db="EMBL/GenBank/DDBJ databases">
        <title>A de novo genome assembly of a pear dwarfing rootstock.</title>
        <authorList>
            <person name="Wang F."/>
            <person name="Wang J."/>
            <person name="Li S."/>
            <person name="Zhang Y."/>
            <person name="Fang M."/>
            <person name="Ma L."/>
            <person name="Zhao Y."/>
            <person name="Jiang S."/>
        </authorList>
    </citation>
    <scope>NUCLEOTIDE SEQUENCE [LARGE SCALE GENOMIC DNA]</scope>
</reference>
<evidence type="ECO:0000256" key="1">
    <source>
        <dbReference type="ARBA" id="ARBA00022737"/>
    </source>
</evidence>
<feature type="domain" description="CN hydrolase" evidence="4">
    <location>
        <begin position="26"/>
        <end position="274"/>
    </location>
</feature>
<dbReference type="NCBIfam" id="TIGR00756">
    <property type="entry name" value="PPR"/>
    <property type="match status" value="6"/>
</dbReference>
<dbReference type="InterPro" id="IPR003010">
    <property type="entry name" value="C-N_Hydrolase"/>
</dbReference>
<dbReference type="Gene3D" id="3.60.110.10">
    <property type="entry name" value="Carbon-nitrogen hydrolase"/>
    <property type="match status" value="1"/>
</dbReference>
<dbReference type="Proteomes" id="UP000327157">
    <property type="component" value="Chromosome 9"/>
</dbReference>
<feature type="repeat" description="PPR" evidence="3">
    <location>
        <begin position="487"/>
        <end position="521"/>
    </location>
</feature>
<dbReference type="PROSITE" id="PS50263">
    <property type="entry name" value="CN_HYDROLASE"/>
    <property type="match status" value="1"/>
</dbReference>
<dbReference type="Pfam" id="PF00795">
    <property type="entry name" value="CN_hydrolase"/>
    <property type="match status" value="1"/>
</dbReference>
<evidence type="ECO:0000256" key="3">
    <source>
        <dbReference type="PROSITE-ProRule" id="PRU00708"/>
    </source>
</evidence>